<dbReference type="SUPFAM" id="SSF50249">
    <property type="entry name" value="Nucleic acid-binding proteins"/>
    <property type="match status" value="1"/>
</dbReference>
<dbReference type="EMBL" id="SMKW01000034">
    <property type="protein sequence ID" value="TDD44299.1"/>
    <property type="molecule type" value="Genomic_DNA"/>
</dbReference>
<dbReference type="PANTHER" id="PTHR34075">
    <property type="entry name" value="BLR3430 PROTEIN"/>
    <property type="match status" value="1"/>
</dbReference>
<proteinExistence type="predicted"/>
<sequence length="132" mass="14276">MELNRNGAAVVGVDDHFQRSLEAGKFVIPRCEDCGRPHFYPRILCPHCGSANLRWVEPSGRGTVHSTTVVHRRNDETYNVALVDLDEGPRLMTNVTGIEPAAVRIGMPVVAVVGKAAGAGPLLTFEPGEEQC</sequence>
<dbReference type="Gene3D" id="6.10.30.10">
    <property type="match status" value="1"/>
</dbReference>
<reference evidence="3 4" key="1">
    <citation type="submission" date="2019-03" db="EMBL/GenBank/DDBJ databases">
        <title>Draft genome sequences of novel Actinobacteria.</title>
        <authorList>
            <person name="Sahin N."/>
            <person name="Ay H."/>
            <person name="Saygin H."/>
        </authorList>
    </citation>
    <scope>NUCLEOTIDE SEQUENCE [LARGE SCALE GENOMIC DNA]</scope>
    <source>
        <strain evidence="3 4">7K502</strain>
    </source>
</reference>
<protein>
    <submittedName>
        <fullName evidence="3">Zn-ribbon domain-containing OB-fold protein</fullName>
    </submittedName>
</protein>
<dbReference type="PANTHER" id="PTHR34075:SF5">
    <property type="entry name" value="BLR3430 PROTEIN"/>
    <property type="match status" value="1"/>
</dbReference>
<dbReference type="Pfam" id="PF01796">
    <property type="entry name" value="OB_ChsH2_C"/>
    <property type="match status" value="1"/>
</dbReference>
<dbReference type="OrthoDB" id="7470921at2"/>
<accession>A0A4R4YJV1</accession>
<comment type="caution">
    <text evidence="3">The sequence shown here is derived from an EMBL/GenBank/DDBJ whole genome shotgun (WGS) entry which is preliminary data.</text>
</comment>
<dbReference type="Pfam" id="PF12172">
    <property type="entry name" value="zf-ChsH2"/>
    <property type="match status" value="1"/>
</dbReference>
<feature type="domain" description="ChsH2 rubredoxin-like zinc ribbon" evidence="2">
    <location>
        <begin position="22"/>
        <end position="53"/>
    </location>
</feature>
<name>A0A4R4YJV1_9PSEU</name>
<organism evidence="3 4">
    <name type="scientific">Saccharopolyspora elongata</name>
    <dbReference type="NCBI Taxonomy" id="2530387"/>
    <lineage>
        <taxon>Bacteria</taxon>
        <taxon>Bacillati</taxon>
        <taxon>Actinomycetota</taxon>
        <taxon>Actinomycetes</taxon>
        <taxon>Pseudonocardiales</taxon>
        <taxon>Pseudonocardiaceae</taxon>
        <taxon>Saccharopolyspora</taxon>
    </lineage>
</organism>
<dbReference type="InterPro" id="IPR052513">
    <property type="entry name" value="Thioester_dehydratase-like"/>
</dbReference>
<evidence type="ECO:0000313" key="3">
    <source>
        <dbReference type="EMBL" id="TDD44299.1"/>
    </source>
</evidence>
<feature type="domain" description="ChsH2 C-terminal OB-fold" evidence="1">
    <location>
        <begin position="55"/>
        <end position="112"/>
    </location>
</feature>
<dbReference type="Proteomes" id="UP000294947">
    <property type="component" value="Unassembled WGS sequence"/>
</dbReference>
<dbReference type="AlphaFoldDB" id="A0A4R4YJV1"/>
<gene>
    <name evidence="3" type="ORF">E1288_24390</name>
</gene>
<keyword evidence="4" id="KW-1185">Reference proteome</keyword>
<evidence type="ECO:0000259" key="1">
    <source>
        <dbReference type="Pfam" id="PF01796"/>
    </source>
</evidence>
<dbReference type="InterPro" id="IPR012340">
    <property type="entry name" value="NA-bd_OB-fold"/>
</dbReference>
<dbReference type="InterPro" id="IPR002878">
    <property type="entry name" value="ChsH2_C"/>
</dbReference>
<evidence type="ECO:0000313" key="4">
    <source>
        <dbReference type="Proteomes" id="UP000294947"/>
    </source>
</evidence>
<dbReference type="InterPro" id="IPR022002">
    <property type="entry name" value="ChsH2_Znr"/>
</dbReference>
<evidence type="ECO:0000259" key="2">
    <source>
        <dbReference type="Pfam" id="PF12172"/>
    </source>
</evidence>